<dbReference type="VEuPathDB" id="PiroplasmaDB:BOVATA_034180"/>
<protein>
    <submittedName>
        <fullName evidence="1">Calmodulin 4, putative</fullName>
    </submittedName>
</protein>
<dbReference type="GeneID" id="39875695"/>
<comment type="caution">
    <text evidence="1">The sequence shown here is derived from an EMBL/GenBank/DDBJ whole genome shotgun (WGS) entry which is preliminary data.</text>
</comment>
<name>A0A2H6KG07_9APIC</name>
<dbReference type="EMBL" id="BDSA01000003">
    <property type="protein sequence ID" value="GBE61925.1"/>
    <property type="molecule type" value="Genomic_DNA"/>
</dbReference>
<dbReference type="SUPFAM" id="SSF47473">
    <property type="entry name" value="EF-hand"/>
    <property type="match status" value="1"/>
</dbReference>
<evidence type="ECO:0000313" key="1">
    <source>
        <dbReference type="EMBL" id="GBE61925.1"/>
    </source>
</evidence>
<evidence type="ECO:0000313" key="2">
    <source>
        <dbReference type="Proteomes" id="UP000236319"/>
    </source>
</evidence>
<dbReference type="Gene3D" id="1.10.238.10">
    <property type="entry name" value="EF-hand"/>
    <property type="match status" value="1"/>
</dbReference>
<reference evidence="1 2" key="1">
    <citation type="journal article" date="2017" name="BMC Genomics">
        <title>Whole-genome assembly of Babesia ovata and comparative genomics between closely related pathogens.</title>
        <authorList>
            <person name="Yamagishi J."/>
            <person name="Asada M."/>
            <person name="Hakimi H."/>
            <person name="Tanaka T.Q."/>
            <person name="Sugimoto C."/>
            <person name="Kawazu S."/>
        </authorList>
    </citation>
    <scope>NUCLEOTIDE SEQUENCE [LARGE SCALE GENOMIC DNA]</scope>
    <source>
        <strain evidence="1 2">Miyake</strain>
    </source>
</reference>
<proteinExistence type="predicted"/>
<dbReference type="OrthoDB" id="435273at2759"/>
<dbReference type="AlphaFoldDB" id="A0A2H6KG07"/>
<dbReference type="RefSeq" id="XP_028868168.1">
    <property type="nucleotide sequence ID" value="XM_029012335.1"/>
</dbReference>
<dbReference type="InterPro" id="IPR011992">
    <property type="entry name" value="EF-hand-dom_pair"/>
</dbReference>
<keyword evidence="2" id="KW-1185">Reference proteome</keyword>
<organism evidence="1 2">
    <name type="scientific">Babesia ovata</name>
    <dbReference type="NCBI Taxonomy" id="189622"/>
    <lineage>
        <taxon>Eukaryota</taxon>
        <taxon>Sar</taxon>
        <taxon>Alveolata</taxon>
        <taxon>Apicomplexa</taxon>
        <taxon>Aconoidasida</taxon>
        <taxon>Piroplasmida</taxon>
        <taxon>Babesiidae</taxon>
        <taxon>Babesia</taxon>
    </lineage>
</organism>
<dbReference type="Proteomes" id="UP000236319">
    <property type="component" value="Unassembled WGS sequence"/>
</dbReference>
<sequence>MGDRTPKHDHKGAKVELDTLTRQILHEIADVFALNCIKPWQADESQSQSIGTIKAQDFVNVARQLGCVFTAAEVRAIRRQLAKHKIEYINVDQFVQLVNNKIAQDHVDIEHEPATTPNQLIVPKLEELYDVLDWQKQDKLTTSDLKHFLAAPNNGEFDQKVLEVLLKHENIKFKRNINKEEFVKLFKPVEDTSYLSLKIVHK</sequence>
<accession>A0A2H6KG07</accession>
<gene>
    <name evidence="1" type="ORF">BOVATA_034180</name>
</gene>